<evidence type="ECO:0000256" key="2">
    <source>
        <dbReference type="ARBA" id="ARBA00023015"/>
    </source>
</evidence>
<dbReference type="Pfam" id="PF00126">
    <property type="entry name" value="HTH_1"/>
    <property type="match status" value="1"/>
</dbReference>
<dbReference type="Pfam" id="PF03466">
    <property type="entry name" value="LysR_substrate"/>
    <property type="match status" value="1"/>
</dbReference>
<evidence type="ECO:0000256" key="3">
    <source>
        <dbReference type="ARBA" id="ARBA00023125"/>
    </source>
</evidence>
<dbReference type="PANTHER" id="PTHR30346:SF0">
    <property type="entry name" value="HCA OPERON TRANSCRIPTIONAL ACTIVATOR HCAR"/>
    <property type="match status" value="1"/>
</dbReference>
<keyword evidence="4" id="KW-0804">Transcription</keyword>
<proteinExistence type="inferred from homology"/>
<keyword evidence="6" id="KW-0614">Plasmid</keyword>
<dbReference type="PROSITE" id="PS50931">
    <property type="entry name" value="HTH_LYSR"/>
    <property type="match status" value="1"/>
</dbReference>
<evidence type="ECO:0000259" key="5">
    <source>
        <dbReference type="PROSITE" id="PS50931"/>
    </source>
</evidence>
<evidence type="ECO:0000256" key="4">
    <source>
        <dbReference type="ARBA" id="ARBA00023163"/>
    </source>
</evidence>
<feature type="domain" description="HTH lysR-type" evidence="5">
    <location>
        <begin position="1"/>
        <end position="58"/>
    </location>
</feature>
<dbReference type="InterPro" id="IPR036390">
    <property type="entry name" value="WH_DNA-bd_sf"/>
</dbReference>
<name>A0ABT0GBY9_9ACTN</name>
<organism evidence="6 7">
    <name type="scientific">Actinomadura luzonensis</name>
    <dbReference type="NCBI Taxonomy" id="2805427"/>
    <lineage>
        <taxon>Bacteria</taxon>
        <taxon>Bacillati</taxon>
        <taxon>Actinomycetota</taxon>
        <taxon>Actinomycetes</taxon>
        <taxon>Streptosporangiales</taxon>
        <taxon>Thermomonosporaceae</taxon>
        <taxon>Actinomadura</taxon>
    </lineage>
</organism>
<accession>A0ABT0GBY9</accession>
<dbReference type="SUPFAM" id="SSF46785">
    <property type="entry name" value="Winged helix' DNA-binding domain"/>
    <property type="match status" value="1"/>
</dbReference>
<dbReference type="RefSeq" id="WP_242383167.1">
    <property type="nucleotide sequence ID" value="NZ_JAKRKC020000004.1"/>
</dbReference>
<dbReference type="InterPro" id="IPR036388">
    <property type="entry name" value="WH-like_DNA-bd_sf"/>
</dbReference>
<dbReference type="SUPFAM" id="SSF53850">
    <property type="entry name" value="Periplasmic binding protein-like II"/>
    <property type="match status" value="1"/>
</dbReference>
<dbReference type="Gene3D" id="1.10.10.10">
    <property type="entry name" value="Winged helix-like DNA-binding domain superfamily/Winged helix DNA-binding domain"/>
    <property type="match status" value="1"/>
</dbReference>
<evidence type="ECO:0000256" key="1">
    <source>
        <dbReference type="ARBA" id="ARBA00009437"/>
    </source>
</evidence>
<sequence length="298" mass="33918">MELRDVEIFLTLAEELHFARTAERLGVTPARITKAIQMQERQIGAPLFERTSRRVQLTPLGRQLRDDLWPMYTGFHEGMRRARLTAQGITGVLRIGMIPHNGHDLRRYWDTFRGRHPQWKLQIRLAPFVDPFAGLRSGDIDVLVAWLPVEEPDLIAGPVLFTDLRLLGVAADHDLARYATGSVEMLGDFLHHDAPARPDYWANGFVPSHTPVGNRIERGPMARSTEEILSLVTTGETISLFVNHMTRYYTRPDIAYLPVRDIEPLRFALMWSAEAENDLIRALAQTVRDLGPLDLTNL</sequence>
<keyword evidence="2" id="KW-0805">Transcription regulation</keyword>
<dbReference type="Proteomes" id="UP001317259">
    <property type="component" value="Unassembled WGS sequence"/>
</dbReference>
<evidence type="ECO:0000313" key="6">
    <source>
        <dbReference type="EMBL" id="MCK2221999.1"/>
    </source>
</evidence>
<keyword evidence="7" id="KW-1185">Reference proteome</keyword>
<dbReference type="InterPro" id="IPR005119">
    <property type="entry name" value="LysR_subst-bd"/>
</dbReference>
<comment type="similarity">
    <text evidence="1">Belongs to the LysR transcriptional regulatory family.</text>
</comment>
<dbReference type="InterPro" id="IPR000847">
    <property type="entry name" value="LysR_HTH_N"/>
</dbReference>
<keyword evidence="3" id="KW-0238">DNA-binding</keyword>
<dbReference type="Gene3D" id="3.40.190.10">
    <property type="entry name" value="Periplasmic binding protein-like II"/>
    <property type="match status" value="2"/>
</dbReference>
<geneLocation type="plasmid" evidence="6">
    <name>unnamed1</name>
</geneLocation>
<comment type="caution">
    <text evidence="6">The sequence shown here is derived from an EMBL/GenBank/DDBJ whole genome shotgun (WGS) entry which is preliminary data.</text>
</comment>
<protein>
    <submittedName>
        <fullName evidence="6">LysR family transcriptional regulator</fullName>
    </submittedName>
</protein>
<reference evidence="6 7" key="1">
    <citation type="submission" date="2022-04" db="EMBL/GenBank/DDBJ databases">
        <title>Genome draft of Actinomadura sp. ATCC 31491.</title>
        <authorList>
            <person name="Shi X."/>
            <person name="Du Y."/>
        </authorList>
    </citation>
    <scope>NUCLEOTIDE SEQUENCE [LARGE SCALE GENOMIC DNA]</scope>
    <source>
        <strain evidence="6 7">ATCC 31491</strain>
        <plasmid evidence="6">unnamed1</plasmid>
    </source>
</reference>
<evidence type="ECO:0000313" key="7">
    <source>
        <dbReference type="Proteomes" id="UP001317259"/>
    </source>
</evidence>
<dbReference type="PANTHER" id="PTHR30346">
    <property type="entry name" value="TRANSCRIPTIONAL DUAL REGULATOR HCAR-RELATED"/>
    <property type="match status" value="1"/>
</dbReference>
<dbReference type="EMBL" id="JAKRKC020000004">
    <property type="protein sequence ID" value="MCK2221999.1"/>
    <property type="molecule type" value="Genomic_DNA"/>
</dbReference>
<gene>
    <name evidence="6" type="ORF">MF672_050555</name>
</gene>